<dbReference type="AlphaFoldDB" id="A0A1F4NSY4"/>
<comment type="caution">
    <text evidence="2">The sequence shown here is derived from an EMBL/GenBank/DDBJ whole genome shotgun (WGS) entry which is preliminary data.</text>
</comment>
<dbReference type="PANTHER" id="PTHR42663">
    <property type="entry name" value="HYDROLASE C777.06C-RELATED-RELATED"/>
    <property type="match status" value="1"/>
</dbReference>
<evidence type="ECO:0000313" key="2">
    <source>
        <dbReference type="EMBL" id="OGB74510.1"/>
    </source>
</evidence>
<proteinExistence type="predicted"/>
<dbReference type="EMBL" id="META01000001">
    <property type="protein sequence ID" value="OGB74510.1"/>
    <property type="molecule type" value="Genomic_DNA"/>
</dbReference>
<accession>A0A1F4NSY4</accession>
<reference evidence="2 3" key="1">
    <citation type="journal article" date="2016" name="Nat. Commun.">
        <title>Thousands of microbial genomes shed light on interconnected biogeochemical processes in an aquifer system.</title>
        <authorList>
            <person name="Anantharaman K."/>
            <person name="Brown C.T."/>
            <person name="Hug L.A."/>
            <person name="Sharon I."/>
            <person name="Castelle C.J."/>
            <person name="Probst A.J."/>
            <person name="Thomas B.C."/>
            <person name="Singh A."/>
            <person name="Wilkins M.J."/>
            <person name="Karaoz U."/>
            <person name="Brodie E.L."/>
            <person name="Williams K.H."/>
            <person name="Hubbard S.S."/>
            <person name="Banfield J.F."/>
        </authorList>
    </citation>
    <scope>NUCLEOTIDE SEQUENCE [LARGE SCALE GENOMIC DNA]</scope>
</reference>
<dbReference type="SMART" id="SM00849">
    <property type="entry name" value="Lactamase_B"/>
    <property type="match status" value="1"/>
</dbReference>
<sequence>MKLKFLGTRGYIEEKAKQHRMHSSLLVDGKVLFDFGKTWKGKLTQIKPKVIFITHAHPDHAGGLSNDIKVPVYAAGAAFEQLKKFKLPDLRRVRFNQIIKIGRLKVVPYGVVHSILAPAAGYRVNDGKAVFIYNPDIISIRQKNEILKKADLYIGDGATIKRPLVRRRGDKLFGHAAIFTQVNWCKTFGIRRAIFTHFGKEAVETDERSLKKRLREFGGSSVEVSAAYDGMEVRI</sequence>
<dbReference type="SUPFAM" id="SSF56281">
    <property type="entry name" value="Metallo-hydrolase/oxidoreductase"/>
    <property type="match status" value="1"/>
</dbReference>
<dbReference type="Gene3D" id="3.60.15.10">
    <property type="entry name" value="Ribonuclease Z/Hydroxyacylglutathione hydrolase-like"/>
    <property type="match status" value="1"/>
</dbReference>
<dbReference type="PANTHER" id="PTHR42663:SF6">
    <property type="entry name" value="HYDROLASE C777.06C-RELATED"/>
    <property type="match status" value="1"/>
</dbReference>
<dbReference type="InterPro" id="IPR036866">
    <property type="entry name" value="RibonucZ/Hydroxyglut_hydro"/>
</dbReference>
<organism evidence="2 3">
    <name type="scientific">candidate division Kazan bacterium RBG_13_50_9</name>
    <dbReference type="NCBI Taxonomy" id="1798535"/>
    <lineage>
        <taxon>Bacteria</taxon>
        <taxon>Bacteria division Kazan-3B-28</taxon>
    </lineage>
</organism>
<dbReference type="InterPro" id="IPR001279">
    <property type="entry name" value="Metallo-B-lactamas"/>
</dbReference>
<feature type="domain" description="Metallo-beta-lactamase" evidence="1">
    <location>
        <begin position="21"/>
        <end position="175"/>
    </location>
</feature>
<evidence type="ECO:0000313" key="3">
    <source>
        <dbReference type="Proteomes" id="UP000176651"/>
    </source>
</evidence>
<gene>
    <name evidence="2" type="ORF">A2V68_02765</name>
</gene>
<dbReference type="STRING" id="1798535.A2V68_02765"/>
<protein>
    <recommendedName>
        <fullName evidence="1">Metallo-beta-lactamase domain-containing protein</fullName>
    </recommendedName>
</protein>
<dbReference type="Pfam" id="PF12706">
    <property type="entry name" value="Lactamase_B_2"/>
    <property type="match status" value="1"/>
</dbReference>
<name>A0A1F4NSY4_UNCK3</name>
<evidence type="ECO:0000259" key="1">
    <source>
        <dbReference type="SMART" id="SM00849"/>
    </source>
</evidence>
<dbReference type="Proteomes" id="UP000176651">
    <property type="component" value="Unassembled WGS sequence"/>
</dbReference>